<evidence type="ECO:0000313" key="6">
    <source>
        <dbReference type="Proteomes" id="UP001064489"/>
    </source>
</evidence>
<gene>
    <name evidence="5" type="ORF">LWI28_002898</name>
</gene>
<dbReference type="GO" id="GO:0048046">
    <property type="term" value="C:apoplast"/>
    <property type="evidence" value="ECO:0007669"/>
    <property type="project" value="UniProtKB-SubCell"/>
</dbReference>
<dbReference type="Gene3D" id="2.40.480.10">
    <property type="entry name" value="Allene oxide cyclase-like"/>
    <property type="match status" value="1"/>
</dbReference>
<dbReference type="InterPro" id="IPR044859">
    <property type="entry name" value="Allene_oxi_cyc_Dirigent"/>
</dbReference>
<proteinExistence type="inferred from homology"/>
<evidence type="ECO:0000313" key="5">
    <source>
        <dbReference type="EMBL" id="KAI9173539.1"/>
    </source>
</evidence>
<protein>
    <recommendedName>
        <fullName evidence="4">Dirigent protein</fullName>
    </recommendedName>
</protein>
<evidence type="ECO:0000256" key="2">
    <source>
        <dbReference type="ARBA" id="ARBA00011738"/>
    </source>
</evidence>
<comment type="function">
    <text evidence="4">Dirigent proteins impart stereoselectivity on the phenoxy radical-coupling reaction, yielding optically active lignans from two molecules of coniferyl alcohol in the biosynthesis of lignans, flavonolignans, and alkaloids and thus plays a central role in plant secondary metabolism.</text>
</comment>
<dbReference type="Proteomes" id="UP001064489">
    <property type="component" value="Chromosome 8"/>
</dbReference>
<organism evidence="5 6">
    <name type="scientific">Acer negundo</name>
    <name type="common">Box elder</name>
    <dbReference type="NCBI Taxonomy" id="4023"/>
    <lineage>
        <taxon>Eukaryota</taxon>
        <taxon>Viridiplantae</taxon>
        <taxon>Streptophyta</taxon>
        <taxon>Embryophyta</taxon>
        <taxon>Tracheophyta</taxon>
        <taxon>Spermatophyta</taxon>
        <taxon>Magnoliopsida</taxon>
        <taxon>eudicotyledons</taxon>
        <taxon>Gunneridae</taxon>
        <taxon>Pentapetalae</taxon>
        <taxon>rosids</taxon>
        <taxon>malvids</taxon>
        <taxon>Sapindales</taxon>
        <taxon>Sapindaceae</taxon>
        <taxon>Hippocastanoideae</taxon>
        <taxon>Acereae</taxon>
        <taxon>Acer</taxon>
    </lineage>
</organism>
<evidence type="ECO:0000256" key="4">
    <source>
        <dbReference type="RuleBase" id="RU363099"/>
    </source>
</evidence>
<keyword evidence="4" id="KW-0732">Signal</keyword>
<comment type="subunit">
    <text evidence="2 4">Homodimer.</text>
</comment>
<dbReference type="PANTHER" id="PTHR46442">
    <property type="entry name" value="DIRIGENT PROTEIN"/>
    <property type="match status" value="1"/>
</dbReference>
<evidence type="ECO:0000256" key="3">
    <source>
        <dbReference type="ARBA" id="ARBA00022525"/>
    </source>
</evidence>
<comment type="similarity">
    <text evidence="1 4">Belongs to the plant dirigent protein family.</text>
</comment>
<dbReference type="Pfam" id="PF03018">
    <property type="entry name" value="Dirigent"/>
    <property type="match status" value="1"/>
</dbReference>
<reference evidence="5" key="1">
    <citation type="journal article" date="2022" name="Plant J.">
        <title>Strategies of tolerance reflected in two North American maple genomes.</title>
        <authorList>
            <person name="McEvoy S.L."/>
            <person name="Sezen U.U."/>
            <person name="Trouern-Trend A."/>
            <person name="McMahon S.M."/>
            <person name="Schaberg P.G."/>
            <person name="Yang J."/>
            <person name="Wegrzyn J.L."/>
            <person name="Swenson N.G."/>
        </authorList>
    </citation>
    <scope>NUCLEOTIDE SEQUENCE</scope>
    <source>
        <strain evidence="5">91603</strain>
    </source>
</reference>
<keyword evidence="4" id="KW-0052">Apoplast</keyword>
<sequence length="381" mass="41898">MKGIIVLKFSFIFLLLASQSVMGSQKGKSRHQIKPCKQFVLYYHDILYGGIGGHDPANATSAAVTNATKLGNFSFGLMVVFDDPMTEDRNLHSPVPVARAQGFYFYDMKNTASAWFAYTLVFNSSDYKGTINIMGADQITEKTRDLSVVGGTGDFFMARGIATFQTDAIEGTKYFRLKMDIKLDVYVVKGNISRNAYKNLGDILANKEVNQSLPRKVAGQQQISSRQFRKDDMLVKVCVEVNGLDTKGGPENLGPAEESHLDVTSKTSHNVQAEGVNMGMGSAEMEVDRDIHKSSNLEVATESVGPAKVQHGPKAGKWKMWARDEVKIDSGMDGASSLWKRSACKIGSNSRKKQKVVTTEDENCSEINELSVGRSLLAYRS</sequence>
<comment type="subcellular location">
    <subcellularLocation>
        <location evidence="4">Secreted</location>
        <location evidence="4">Extracellular space</location>
        <location evidence="4">Apoplast</location>
    </subcellularLocation>
</comment>
<comment type="caution">
    <text evidence="5">The sequence shown here is derived from an EMBL/GenBank/DDBJ whole genome shotgun (WGS) entry which is preliminary data.</text>
</comment>
<evidence type="ECO:0000256" key="1">
    <source>
        <dbReference type="ARBA" id="ARBA00010746"/>
    </source>
</evidence>
<dbReference type="PANTHER" id="PTHR46442:SF6">
    <property type="entry name" value="DIRIGENT PROTEIN 5"/>
    <property type="match status" value="1"/>
</dbReference>
<name>A0AAD5NMV2_ACENE</name>
<dbReference type="GO" id="GO:0009699">
    <property type="term" value="P:phenylpropanoid biosynthetic process"/>
    <property type="evidence" value="ECO:0007669"/>
    <property type="project" value="UniProtKB-ARBA"/>
</dbReference>
<accession>A0AAD5NMV2</accession>
<reference evidence="5" key="2">
    <citation type="submission" date="2023-02" db="EMBL/GenBank/DDBJ databases">
        <authorList>
            <person name="Swenson N.G."/>
            <person name="Wegrzyn J.L."/>
            <person name="Mcevoy S.L."/>
        </authorList>
    </citation>
    <scope>NUCLEOTIDE SEQUENCE</scope>
    <source>
        <strain evidence="5">91603</strain>
        <tissue evidence="5">Leaf</tissue>
    </source>
</reference>
<keyword evidence="6" id="KW-1185">Reference proteome</keyword>
<dbReference type="EMBL" id="JAJSOW010000103">
    <property type="protein sequence ID" value="KAI9173539.1"/>
    <property type="molecule type" value="Genomic_DNA"/>
</dbReference>
<dbReference type="InterPro" id="IPR004265">
    <property type="entry name" value="Dirigent"/>
</dbReference>
<keyword evidence="3 4" id="KW-0964">Secreted</keyword>
<feature type="signal peptide" evidence="4">
    <location>
        <begin position="1"/>
        <end position="23"/>
    </location>
</feature>
<dbReference type="AlphaFoldDB" id="A0AAD5NMV2"/>
<feature type="chain" id="PRO_5041771323" description="Dirigent protein" evidence="4">
    <location>
        <begin position="24"/>
        <end position="381"/>
    </location>
</feature>